<name>A0A177HNU5_9ACTN</name>
<evidence type="ECO:0000256" key="1">
    <source>
        <dbReference type="SAM" id="Phobius"/>
    </source>
</evidence>
<protein>
    <submittedName>
        <fullName evidence="2">Putative membrane proteinc</fullName>
    </submittedName>
</protein>
<dbReference type="EMBL" id="LOHS01000088">
    <property type="protein sequence ID" value="OAH12681.1"/>
    <property type="molecule type" value="Genomic_DNA"/>
</dbReference>
<dbReference type="RefSeq" id="WP_067279655.1">
    <property type="nucleotide sequence ID" value="NZ_LOHS01000088.1"/>
</dbReference>
<proteinExistence type="predicted"/>
<dbReference type="PANTHER" id="PTHR42305:SF1">
    <property type="entry name" value="MEMBRANE PROTEIN RV1733C-RELATED"/>
    <property type="match status" value="1"/>
</dbReference>
<comment type="caution">
    <text evidence="2">The sequence shown here is derived from an EMBL/GenBank/DDBJ whole genome shotgun (WGS) entry which is preliminary data.</text>
</comment>
<dbReference type="AlphaFoldDB" id="A0A177HNU5"/>
<reference evidence="2 3" key="1">
    <citation type="submission" date="2015-12" db="EMBL/GenBank/DDBJ databases">
        <title>Genome sequence of Streptomyces sp. G25.</title>
        <authorList>
            <person name="Poehlein A."/>
            <person name="Roettig A."/>
            <person name="Hiessl S."/>
            <person name="Hauschild P."/>
            <person name="Schauer J."/>
            <person name="Madkour M.H."/>
            <person name="Al-Ansari A.M."/>
            <person name="Almakishah N.H."/>
            <person name="Steinbuechel A."/>
            <person name="Daniel R."/>
        </authorList>
    </citation>
    <scope>NUCLEOTIDE SEQUENCE [LARGE SCALE GENOMIC DNA]</scope>
    <source>
        <strain evidence="3">G25(2015)</strain>
    </source>
</reference>
<sequence>MRQSGTVGFWRWRRNPLKRRSDVVEAWVLLIVAVLMLCGLPLAGVLAGLHVDDELQHQREERQRTTAVLAEDARAWQAGRYARYQATVRWKASDGTEHTAVADVGPESRAGSTTSIWTDGKGELTGEPPTEAQAASAAALAGVLTMGGAGALVLGAHWVVRLSLDRHRAVALDQEWARVGPQWGTRHA</sequence>
<dbReference type="PATRIC" id="fig|1716141.3.peg.4238"/>
<feature type="transmembrane region" description="Helical" evidence="1">
    <location>
        <begin position="137"/>
        <end position="160"/>
    </location>
</feature>
<evidence type="ECO:0000313" key="2">
    <source>
        <dbReference type="EMBL" id="OAH12681.1"/>
    </source>
</evidence>
<dbReference type="Proteomes" id="UP000077381">
    <property type="component" value="Unassembled WGS sequence"/>
</dbReference>
<organism evidence="2 3">
    <name type="scientific">Streptomyces jeddahensis</name>
    <dbReference type="NCBI Taxonomy" id="1716141"/>
    <lineage>
        <taxon>Bacteria</taxon>
        <taxon>Bacillati</taxon>
        <taxon>Actinomycetota</taxon>
        <taxon>Actinomycetes</taxon>
        <taxon>Kitasatosporales</taxon>
        <taxon>Streptomycetaceae</taxon>
        <taxon>Streptomyces</taxon>
    </lineage>
</organism>
<keyword evidence="3" id="KW-1185">Reference proteome</keyword>
<dbReference type="InterPro" id="IPR039708">
    <property type="entry name" value="MT1774/Rv1733c-like"/>
</dbReference>
<feature type="transmembrane region" description="Helical" evidence="1">
    <location>
        <begin position="23"/>
        <end position="49"/>
    </location>
</feature>
<dbReference type="PANTHER" id="PTHR42305">
    <property type="entry name" value="MEMBRANE PROTEIN RV1733C-RELATED"/>
    <property type="match status" value="1"/>
</dbReference>
<accession>A0A177HNU5</accession>
<dbReference type="STRING" id="1716141.STSP_40270"/>
<keyword evidence="1" id="KW-1133">Transmembrane helix</keyword>
<keyword evidence="1" id="KW-0472">Membrane</keyword>
<evidence type="ECO:0000313" key="3">
    <source>
        <dbReference type="Proteomes" id="UP000077381"/>
    </source>
</evidence>
<gene>
    <name evidence="2" type="ORF">STSP_40270</name>
</gene>
<dbReference type="OrthoDB" id="4213157at2"/>
<keyword evidence="1" id="KW-0812">Transmembrane</keyword>